<proteinExistence type="predicted"/>
<evidence type="ECO:0000259" key="1">
    <source>
        <dbReference type="Pfam" id="PF18859"/>
    </source>
</evidence>
<comment type="caution">
    <text evidence="2">The sequence shown here is derived from an EMBL/GenBank/DDBJ whole genome shotgun (WGS) entry which is preliminary data.</text>
</comment>
<sequence>MVKIRPAAGGGRIVEVEPERLPKWVANFAARNGGIAAHHAEDDAWTIESNEGPPAGPGAPASRQTAQVRWALAGGLPAGWLLDDDPLKAAEHLRDYALEPRVIAVLLARKGAYSVGVLEDGRITASKTDTAYVQGKTKAGGQSQQRFARRREGQAHAAEKRARDAVFAVLGHARFDALVTGGVVDGILEDPRLAKLKPAAHFGDIAEPKQALLTETAYRAIGFRILVAAATGRTASGRADRLDYDDAVFDVDPDLRRRFYGDDDRG</sequence>
<keyword evidence="3" id="KW-1185">Reference proteome</keyword>
<accession>A0ABN2H4X4</accession>
<gene>
    <name evidence="2" type="ORF">GCM10009830_31420</name>
</gene>
<dbReference type="GO" id="GO:0016787">
    <property type="term" value="F:hydrolase activity"/>
    <property type="evidence" value="ECO:0007669"/>
    <property type="project" value="UniProtKB-KW"/>
</dbReference>
<dbReference type="InterPro" id="IPR040783">
    <property type="entry name" value="VLRF1"/>
</dbReference>
<dbReference type="EMBL" id="BAAAQF010000010">
    <property type="protein sequence ID" value="GAA1682001.1"/>
    <property type="molecule type" value="Genomic_DNA"/>
</dbReference>
<protein>
    <submittedName>
        <fullName evidence="2">AcVLRF1 family peptidyl-tRNA hydrolase</fullName>
    </submittedName>
</protein>
<dbReference type="Pfam" id="PF18859">
    <property type="entry name" value="acVLRF1"/>
    <property type="match status" value="1"/>
</dbReference>
<dbReference type="RefSeq" id="WP_344487989.1">
    <property type="nucleotide sequence ID" value="NZ_BAAAQF010000010.1"/>
</dbReference>
<reference evidence="2 3" key="1">
    <citation type="journal article" date="2019" name="Int. J. Syst. Evol. Microbiol.">
        <title>The Global Catalogue of Microorganisms (GCM) 10K type strain sequencing project: providing services to taxonomists for standard genome sequencing and annotation.</title>
        <authorList>
            <consortium name="The Broad Institute Genomics Platform"/>
            <consortium name="The Broad Institute Genome Sequencing Center for Infectious Disease"/>
            <person name="Wu L."/>
            <person name="Ma J."/>
        </authorList>
    </citation>
    <scope>NUCLEOTIDE SEQUENCE [LARGE SCALE GENOMIC DNA]</scope>
    <source>
        <strain evidence="2 3">JCM 16001</strain>
    </source>
</reference>
<name>A0ABN2H4X4_9ACTN</name>
<keyword evidence="2" id="KW-0378">Hydrolase</keyword>
<dbReference type="NCBIfam" id="NF041024">
    <property type="entry name" value="acVLRF1_NCBI"/>
    <property type="match status" value="1"/>
</dbReference>
<organism evidence="2 3">
    <name type="scientific">Glycomyces endophyticus</name>
    <dbReference type="NCBI Taxonomy" id="480996"/>
    <lineage>
        <taxon>Bacteria</taxon>
        <taxon>Bacillati</taxon>
        <taxon>Actinomycetota</taxon>
        <taxon>Actinomycetes</taxon>
        <taxon>Glycomycetales</taxon>
        <taxon>Glycomycetaceae</taxon>
        <taxon>Glycomyces</taxon>
    </lineage>
</organism>
<dbReference type="Proteomes" id="UP001499851">
    <property type="component" value="Unassembled WGS sequence"/>
</dbReference>
<dbReference type="InterPro" id="IPR042226">
    <property type="entry name" value="eFR1_2_sf"/>
</dbReference>
<dbReference type="Gene3D" id="3.30.420.60">
    <property type="entry name" value="eRF1 domain 2"/>
    <property type="match status" value="1"/>
</dbReference>
<evidence type="ECO:0000313" key="2">
    <source>
        <dbReference type="EMBL" id="GAA1682001.1"/>
    </source>
</evidence>
<dbReference type="SUPFAM" id="SSF53137">
    <property type="entry name" value="Translational machinery components"/>
    <property type="match status" value="1"/>
</dbReference>
<feature type="domain" description="Actinobacteria/chloroflexi VLRF1 release factor" evidence="1">
    <location>
        <begin position="103"/>
        <end position="225"/>
    </location>
</feature>
<evidence type="ECO:0000313" key="3">
    <source>
        <dbReference type="Proteomes" id="UP001499851"/>
    </source>
</evidence>